<dbReference type="EMBL" id="JABCRI010000024">
    <property type="protein sequence ID" value="KAF8377632.1"/>
    <property type="molecule type" value="Genomic_DNA"/>
</dbReference>
<evidence type="ECO:0000313" key="1">
    <source>
        <dbReference type="EMBL" id="KAF8377632.1"/>
    </source>
</evidence>
<gene>
    <name evidence="1" type="ORF">HHK36_031014</name>
</gene>
<dbReference type="Proteomes" id="UP000655225">
    <property type="component" value="Unassembled WGS sequence"/>
</dbReference>
<name>A0A835CYT4_TETSI</name>
<reference evidence="1 2" key="1">
    <citation type="submission" date="2020-04" db="EMBL/GenBank/DDBJ databases">
        <title>Plant Genome Project.</title>
        <authorList>
            <person name="Zhang R.-G."/>
        </authorList>
    </citation>
    <scope>NUCLEOTIDE SEQUENCE [LARGE SCALE GENOMIC DNA]</scope>
    <source>
        <strain evidence="1">YNK0</strain>
        <tissue evidence="1">Leaf</tissue>
    </source>
</reference>
<proteinExistence type="predicted"/>
<accession>A0A835CYT4</accession>
<organism evidence="1 2">
    <name type="scientific">Tetracentron sinense</name>
    <name type="common">Spur-leaf</name>
    <dbReference type="NCBI Taxonomy" id="13715"/>
    <lineage>
        <taxon>Eukaryota</taxon>
        <taxon>Viridiplantae</taxon>
        <taxon>Streptophyta</taxon>
        <taxon>Embryophyta</taxon>
        <taxon>Tracheophyta</taxon>
        <taxon>Spermatophyta</taxon>
        <taxon>Magnoliopsida</taxon>
        <taxon>Trochodendrales</taxon>
        <taxon>Trochodendraceae</taxon>
        <taxon>Tetracentron</taxon>
    </lineage>
</organism>
<protein>
    <submittedName>
        <fullName evidence="1">Uncharacterized protein</fullName>
    </submittedName>
</protein>
<sequence length="61" mass="7163">MEVISIECLVVACKSWIGHLASLGTHGGPLFHVFFFCMHRLHEMAFSFRYFILAVYKYFFL</sequence>
<evidence type="ECO:0000313" key="2">
    <source>
        <dbReference type="Proteomes" id="UP000655225"/>
    </source>
</evidence>
<comment type="caution">
    <text evidence="1">The sequence shown here is derived from an EMBL/GenBank/DDBJ whole genome shotgun (WGS) entry which is preliminary data.</text>
</comment>
<dbReference type="AlphaFoldDB" id="A0A835CYT4"/>
<keyword evidence="2" id="KW-1185">Reference proteome</keyword>